<organism evidence="9 10">
    <name type="scientific">Fonticella tunisiensis</name>
    <dbReference type="NCBI Taxonomy" id="1096341"/>
    <lineage>
        <taxon>Bacteria</taxon>
        <taxon>Bacillati</taxon>
        <taxon>Bacillota</taxon>
        <taxon>Clostridia</taxon>
        <taxon>Eubacteriales</taxon>
        <taxon>Clostridiaceae</taxon>
        <taxon>Fonticella</taxon>
    </lineage>
</organism>
<reference evidence="9 10" key="1">
    <citation type="submission" date="2019-03" db="EMBL/GenBank/DDBJ databases">
        <title>Genomic Encyclopedia of Type Strains, Phase IV (KMG-IV): sequencing the most valuable type-strain genomes for metagenomic binning, comparative biology and taxonomic classification.</title>
        <authorList>
            <person name="Goeker M."/>
        </authorList>
    </citation>
    <scope>NUCLEOTIDE SEQUENCE [LARGE SCALE GENOMIC DNA]</scope>
    <source>
        <strain evidence="9 10">DSM 24455</strain>
    </source>
</reference>
<dbReference type="AlphaFoldDB" id="A0A4R7KUF8"/>
<dbReference type="GO" id="GO:0005524">
    <property type="term" value="F:ATP binding"/>
    <property type="evidence" value="ECO:0007669"/>
    <property type="project" value="UniProtKB-KW"/>
</dbReference>
<evidence type="ECO:0000256" key="4">
    <source>
        <dbReference type="ARBA" id="ARBA00022840"/>
    </source>
</evidence>
<feature type="binding site" evidence="8">
    <location>
        <begin position="68"/>
        <end position="69"/>
    </location>
    <ligand>
        <name>NAD(+)</name>
        <dbReference type="ChEBI" id="CHEBI:57540"/>
    </ligand>
</feature>
<comment type="caution">
    <text evidence="9">The sequence shown here is derived from an EMBL/GenBank/DDBJ whole genome shotgun (WGS) entry which is preliminary data.</text>
</comment>
<dbReference type="Proteomes" id="UP000295325">
    <property type="component" value="Unassembled WGS sequence"/>
</dbReference>
<dbReference type="Gene3D" id="2.60.200.30">
    <property type="entry name" value="Probable inorganic polyphosphate/atp-NAD kinase, domain 2"/>
    <property type="match status" value="1"/>
</dbReference>
<comment type="similarity">
    <text evidence="8">Belongs to the NAD kinase family.</text>
</comment>
<dbReference type="GO" id="GO:0006741">
    <property type="term" value="P:NADP+ biosynthetic process"/>
    <property type="evidence" value="ECO:0007669"/>
    <property type="project" value="UniProtKB-UniRule"/>
</dbReference>
<evidence type="ECO:0000256" key="1">
    <source>
        <dbReference type="ARBA" id="ARBA00022679"/>
    </source>
</evidence>
<comment type="function">
    <text evidence="8">Involved in the regulation of the intracellular balance of NAD and NADP, and is a key enzyme in the biosynthesis of NADP. Catalyzes specifically the phosphorylation on 2'-hydroxyl of the adenosine moiety of NAD to yield NADP.</text>
</comment>
<dbReference type="InterPro" id="IPR016064">
    <property type="entry name" value="NAD/diacylglycerol_kinase_sf"/>
</dbReference>
<feature type="binding site" evidence="8">
    <location>
        <begin position="183"/>
        <end position="188"/>
    </location>
    <ligand>
        <name>NAD(+)</name>
        <dbReference type="ChEBI" id="CHEBI:57540"/>
    </ligand>
</feature>
<evidence type="ECO:0000256" key="2">
    <source>
        <dbReference type="ARBA" id="ARBA00022741"/>
    </source>
</evidence>
<evidence type="ECO:0000256" key="3">
    <source>
        <dbReference type="ARBA" id="ARBA00022777"/>
    </source>
</evidence>
<dbReference type="GO" id="GO:0046872">
    <property type="term" value="F:metal ion binding"/>
    <property type="evidence" value="ECO:0007669"/>
    <property type="project" value="UniProtKB-UniRule"/>
</dbReference>
<feature type="binding site" evidence="8">
    <location>
        <position position="172"/>
    </location>
    <ligand>
        <name>NAD(+)</name>
        <dbReference type="ChEBI" id="CHEBI:57540"/>
    </ligand>
</feature>
<dbReference type="InterPro" id="IPR002504">
    <property type="entry name" value="NADK"/>
</dbReference>
<evidence type="ECO:0000313" key="10">
    <source>
        <dbReference type="Proteomes" id="UP000295325"/>
    </source>
</evidence>
<name>A0A4R7KUF8_9CLOT</name>
<evidence type="ECO:0000256" key="5">
    <source>
        <dbReference type="ARBA" id="ARBA00022857"/>
    </source>
</evidence>
<comment type="caution">
    <text evidence="8">Lacks conserved residue(s) required for the propagation of feature annotation.</text>
</comment>
<comment type="subcellular location">
    <subcellularLocation>
        <location evidence="8">Cytoplasm</location>
    </subcellularLocation>
</comment>
<dbReference type="EMBL" id="SOAZ01000005">
    <property type="protein sequence ID" value="TDT61934.1"/>
    <property type="molecule type" value="Genomic_DNA"/>
</dbReference>
<feature type="binding site" evidence="8">
    <location>
        <begin position="142"/>
        <end position="143"/>
    </location>
    <ligand>
        <name>NAD(+)</name>
        <dbReference type="ChEBI" id="CHEBI:57540"/>
    </ligand>
</feature>
<dbReference type="GO" id="GO:0051287">
    <property type="term" value="F:NAD binding"/>
    <property type="evidence" value="ECO:0007669"/>
    <property type="project" value="UniProtKB-ARBA"/>
</dbReference>
<protein>
    <recommendedName>
        <fullName evidence="8">NAD kinase</fullName>
        <ecNumber evidence="8">2.7.1.23</ecNumber>
    </recommendedName>
    <alternativeName>
        <fullName evidence="8">ATP-dependent NAD kinase</fullName>
    </alternativeName>
</protein>
<accession>A0A4R7KUF8</accession>
<keyword evidence="3 8" id="KW-0418">Kinase</keyword>
<evidence type="ECO:0000256" key="8">
    <source>
        <dbReference type="HAMAP-Rule" id="MF_00361"/>
    </source>
</evidence>
<sequence length="285" mass="31453">MARIGIVVNLTKDTNLKVTASIVKWLEERKQEVLLSEVTAAQLNRLELGFPPDDLYRQSDFVIVLGGDGTLLGVARQAAQFETPILGVNMGHLGFITELEVDDVFIGLERVLKGNYCMEERMMLEANILKEDQHAETFYCLNDVVLTRGPLSRMITLKTSIDDKYVDTYKADGLVISTPTGSTAYSLSAGGPIVSPGVKVMLLTPICPHSLSSRSIVVSDEESIRIEVAGIYQEVYITLDGQQGHVIKSGDRVIVRRAPLAAKFIKLCTRSFYDVLRSKLKESSV</sequence>
<dbReference type="PANTHER" id="PTHR20275">
    <property type="entry name" value="NAD KINASE"/>
    <property type="match status" value="1"/>
</dbReference>
<evidence type="ECO:0000256" key="7">
    <source>
        <dbReference type="ARBA" id="ARBA00047925"/>
    </source>
</evidence>
<comment type="cofactor">
    <cofactor evidence="8">
        <name>a divalent metal cation</name>
        <dbReference type="ChEBI" id="CHEBI:60240"/>
    </cofactor>
</comment>
<keyword evidence="5 8" id="KW-0521">NADP</keyword>
<dbReference type="InterPro" id="IPR017438">
    <property type="entry name" value="ATP-NAD_kinase_N"/>
</dbReference>
<feature type="active site" description="Proton acceptor" evidence="8">
    <location>
        <position position="68"/>
    </location>
</feature>
<dbReference type="Pfam" id="PF20143">
    <property type="entry name" value="NAD_kinase_C"/>
    <property type="match status" value="1"/>
</dbReference>
<dbReference type="EC" id="2.7.1.23" evidence="8"/>
<dbReference type="InterPro" id="IPR017437">
    <property type="entry name" value="ATP-NAD_kinase_PpnK-typ_C"/>
</dbReference>
<feature type="binding site" evidence="8">
    <location>
        <position position="242"/>
    </location>
    <ligand>
        <name>NAD(+)</name>
        <dbReference type="ChEBI" id="CHEBI:57540"/>
    </ligand>
</feature>
<proteinExistence type="inferred from homology"/>
<feature type="binding site" evidence="8">
    <location>
        <position position="170"/>
    </location>
    <ligand>
        <name>NAD(+)</name>
        <dbReference type="ChEBI" id="CHEBI:57540"/>
    </ligand>
</feature>
<keyword evidence="8" id="KW-0963">Cytoplasm</keyword>
<dbReference type="GO" id="GO:0019674">
    <property type="term" value="P:NAD+ metabolic process"/>
    <property type="evidence" value="ECO:0007669"/>
    <property type="project" value="InterPro"/>
</dbReference>
<dbReference type="PANTHER" id="PTHR20275:SF0">
    <property type="entry name" value="NAD KINASE"/>
    <property type="match status" value="1"/>
</dbReference>
<evidence type="ECO:0000256" key="6">
    <source>
        <dbReference type="ARBA" id="ARBA00023027"/>
    </source>
</evidence>
<keyword evidence="10" id="KW-1185">Reference proteome</keyword>
<keyword evidence="4 8" id="KW-0067">ATP-binding</keyword>
<dbReference type="SUPFAM" id="SSF111331">
    <property type="entry name" value="NAD kinase/diacylglycerol kinase-like"/>
    <property type="match status" value="1"/>
</dbReference>
<feature type="binding site" evidence="8">
    <location>
        <position position="153"/>
    </location>
    <ligand>
        <name>NAD(+)</name>
        <dbReference type="ChEBI" id="CHEBI:57540"/>
    </ligand>
</feature>
<dbReference type="FunFam" id="2.60.200.30:FF:000009">
    <property type="entry name" value="Poly(P)/ATP NAD kinase"/>
    <property type="match status" value="1"/>
</dbReference>
<dbReference type="GO" id="GO:0003951">
    <property type="term" value="F:NAD+ kinase activity"/>
    <property type="evidence" value="ECO:0007669"/>
    <property type="project" value="UniProtKB-UniRule"/>
</dbReference>
<keyword evidence="2 8" id="KW-0547">Nucleotide-binding</keyword>
<dbReference type="Pfam" id="PF01513">
    <property type="entry name" value="NAD_kinase"/>
    <property type="match status" value="1"/>
</dbReference>
<dbReference type="HAMAP" id="MF_00361">
    <property type="entry name" value="NAD_kinase"/>
    <property type="match status" value="1"/>
</dbReference>
<dbReference type="RefSeq" id="WP_133627565.1">
    <property type="nucleotide sequence ID" value="NZ_SOAZ01000005.1"/>
</dbReference>
<keyword evidence="1 8" id="KW-0808">Transferase</keyword>
<keyword evidence="6 8" id="KW-0520">NAD</keyword>
<gene>
    <name evidence="8" type="primary">nadK</name>
    <name evidence="9" type="ORF">EDD71_105113</name>
</gene>
<dbReference type="GO" id="GO:0005737">
    <property type="term" value="C:cytoplasm"/>
    <property type="evidence" value="ECO:0007669"/>
    <property type="project" value="UniProtKB-SubCell"/>
</dbReference>
<dbReference type="Gene3D" id="3.40.50.10330">
    <property type="entry name" value="Probable inorganic polyphosphate/atp-NAD kinase, domain 1"/>
    <property type="match status" value="1"/>
</dbReference>
<comment type="catalytic activity">
    <reaction evidence="7 8">
        <text>NAD(+) + ATP = ADP + NADP(+) + H(+)</text>
        <dbReference type="Rhea" id="RHEA:18629"/>
        <dbReference type="ChEBI" id="CHEBI:15378"/>
        <dbReference type="ChEBI" id="CHEBI:30616"/>
        <dbReference type="ChEBI" id="CHEBI:57540"/>
        <dbReference type="ChEBI" id="CHEBI:58349"/>
        <dbReference type="ChEBI" id="CHEBI:456216"/>
        <dbReference type="EC" id="2.7.1.23"/>
    </reaction>
</comment>
<evidence type="ECO:0000313" key="9">
    <source>
        <dbReference type="EMBL" id="TDT61934.1"/>
    </source>
</evidence>
<dbReference type="OrthoDB" id="9774737at2"/>